<dbReference type="RefSeq" id="WP_233676070.1">
    <property type="nucleotide sequence ID" value="NZ_JAJUOS010000003.1"/>
</dbReference>
<sequence length="280" mass="30969">MSRLYSLAYLTVPGVTPPEQVRIAHEAGYDAASFRLIQMGVAGEPDIDPCAPEVVRATKAELAATGLQCYDIELARILRQAPASDYERAFATGAELGAKQVISSAWTDVRNDKGFIVDRFSEICDLAAQYGLTVNLEYPAFSRLCCIDDALEILRLANRPNQGLLIDTLYHYFTGGTMADLARVPRKWINFLHVCDTDHVAYNKDEMIHIARDARLYPGDGVISFKLIASMIPDAAISLELPNAELMAKYGRTEHARRCLEGAKRFFDPDARDTRAGHAA</sequence>
<dbReference type="InterPro" id="IPR013022">
    <property type="entry name" value="Xyl_isomerase-like_TIM-brl"/>
</dbReference>
<proteinExistence type="predicted"/>
<organism evidence="2 3">
    <name type="scientific">Rhodobacter flavimaris</name>
    <dbReference type="NCBI Taxonomy" id="2907145"/>
    <lineage>
        <taxon>Bacteria</taxon>
        <taxon>Pseudomonadati</taxon>
        <taxon>Pseudomonadota</taxon>
        <taxon>Alphaproteobacteria</taxon>
        <taxon>Rhodobacterales</taxon>
        <taxon>Rhodobacter group</taxon>
        <taxon>Rhodobacter</taxon>
    </lineage>
</organism>
<dbReference type="GO" id="GO:0016853">
    <property type="term" value="F:isomerase activity"/>
    <property type="evidence" value="ECO:0007669"/>
    <property type="project" value="UniProtKB-KW"/>
</dbReference>
<keyword evidence="2" id="KW-0413">Isomerase</keyword>
<dbReference type="PANTHER" id="PTHR12110">
    <property type="entry name" value="HYDROXYPYRUVATE ISOMERASE"/>
    <property type="match status" value="1"/>
</dbReference>
<name>A0ABS8YXA7_9RHOB</name>
<evidence type="ECO:0000313" key="2">
    <source>
        <dbReference type="EMBL" id="MCE5973076.1"/>
    </source>
</evidence>
<dbReference type="EMBL" id="JAJUOS010000003">
    <property type="protein sequence ID" value="MCE5973076.1"/>
    <property type="molecule type" value="Genomic_DNA"/>
</dbReference>
<dbReference type="Proteomes" id="UP001521181">
    <property type="component" value="Unassembled WGS sequence"/>
</dbReference>
<evidence type="ECO:0000313" key="3">
    <source>
        <dbReference type="Proteomes" id="UP001521181"/>
    </source>
</evidence>
<evidence type="ECO:0000259" key="1">
    <source>
        <dbReference type="Pfam" id="PF01261"/>
    </source>
</evidence>
<feature type="domain" description="Xylose isomerase-like TIM barrel" evidence="1">
    <location>
        <begin position="22"/>
        <end position="248"/>
    </location>
</feature>
<dbReference type="SUPFAM" id="SSF51658">
    <property type="entry name" value="Xylose isomerase-like"/>
    <property type="match status" value="1"/>
</dbReference>
<dbReference type="PANTHER" id="PTHR12110:SF48">
    <property type="entry name" value="BLL3656 PROTEIN"/>
    <property type="match status" value="1"/>
</dbReference>
<reference evidence="2 3" key="1">
    <citation type="submission" date="2021-12" db="EMBL/GenBank/DDBJ databases">
        <title>Sinirhodobacter sp. WL0062 is a bacterium isolated from seawater.</title>
        <authorList>
            <person name="Wang L."/>
            <person name="He W."/>
            <person name="Zhang D.-F."/>
        </authorList>
    </citation>
    <scope>NUCLEOTIDE SEQUENCE [LARGE SCALE GENOMIC DNA]</scope>
    <source>
        <strain evidence="2 3">WL0062</strain>
    </source>
</reference>
<dbReference type="Gene3D" id="3.20.20.150">
    <property type="entry name" value="Divalent-metal-dependent TIM barrel enzymes"/>
    <property type="match status" value="1"/>
</dbReference>
<accession>A0ABS8YXA7</accession>
<comment type="caution">
    <text evidence="2">The sequence shown here is derived from an EMBL/GenBank/DDBJ whole genome shotgun (WGS) entry which is preliminary data.</text>
</comment>
<dbReference type="InterPro" id="IPR036237">
    <property type="entry name" value="Xyl_isomerase-like_sf"/>
</dbReference>
<protein>
    <submittedName>
        <fullName evidence="2">Sugar phosphate isomerase/epimerase</fullName>
    </submittedName>
</protein>
<keyword evidence="3" id="KW-1185">Reference proteome</keyword>
<gene>
    <name evidence="2" type="ORF">LZA78_06245</name>
</gene>
<dbReference type="Pfam" id="PF01261">
    <property type="entry name" value="AP_endonuc_2"/>
    <property type="match status" value="1"/>
</dbReference>
<dbReference type="InterPro" id="IPR050312">
    <property type="entry name" value="IolE/XylAMocC-like"/>
</dbReference>